<protein>
    <submittedName>
        <fullName evidence="1">Uncharacterized protein</fullName>
    </submittedName>
</protein>
<accession>A0A0A9C148</accession>
<organism evidence="1">
    <name type="scientific">Arundo donax</name>
    <name type="common">Giant reed</name>
    <name type="synonym">Donax arundinaceus</name>
    <dbReference type="NCBI Taxonomy" id="35708"/>
    <lineage>
        <taxon>Eukaryota</taxon>
        <taxon>Viridiplantae</taxon>
        <taxon>Streptophyta</taxon>
        <taxon>Embryophyta</taxon>
        <taxon>Tracheophyta</taxon>
        <taxon>Spermatophyta</taxon>
        <taxon>Magnoliopsida</taxon>
        <taxon>Liliopsida</taxon>
        <taxon>Poales</taxon>
        <taxon>Poaceae</taxon>
        <taxon>PACMAD clade</taxon>
        <taxon>Arundinoideae</taxon>
        <taxon>Arundineae</taxon>
        <taxon>Arundo</taxon>
    </lineage>
</organism>
<evidence type="ECO:0000313" key="1">
    <source>
        <dbReference type="EMBL" id="JAD69301.1"/>
    </source>
</evidence>
<proteinExistence type="predicted"/>
<dbReference type="AlphaFoldDB" id="A0A0A9C148"/>
<reference evidence="1" key="2">
    <citation type="journal article" date="2015" name="Data Brief">
        <title>Shoot transcriptome of the giant reed, Arundo donax.</title>
        <authorList>
            <person name="Barrero R.A."/>
            <person name="Guerrero F.D."/>
            <person name="Moolhuijzen P."/>
            <person name="Goolsby J.A."/>
            <person name="Tidwell J."/>
            <person name="Bellgard S.E."/>
            <person name="Bellgard M.I."/>
        </authorList>
    </citation>
    <scope>NUCLEOTIDE SEQUENCE</scope>
    <source>
        <tissue evidence="1">Shoot tissue taken approximately 20 cm above the soil surface</tissue>
    </source>
</reference>
<name>A0A0A9C148_ARUDO</name>
<reference evidence="1" key="1">
    <citation type="submission" date="2014-09" db="EMBL/GenBank/DDBJ databases">
        <authorList>
            <person name="Magalhaes I.L.F."/>
            <person name="Oliveira U."/>
            <person name="Santos F.R."/>
            <person name="Vidigal T.H.D.A."/>
            <person name="Brescovit A.D."/>
            <person name="Santos A.J."/>
        </authorList>
    </citation>
    <scope>NUCLEOTIDE SEQUENCE</scope>
    <source>
        <tissue evidence="1">Shoot tissue taken approximately 20 cm above the soil surface</tissue>
    </source>
</reference>
<sequence>MRGGGGGISDSLCVYVLLRACFGRRVHACVVRHGIRWFWPREPLRCRN</sequence>
<dbReference type="EMBL" id="GBRH01228594">
    <property type="protein sequence ID" value="JAD69301.1"/>
    <property type="molecule type" value="Transcribed_RNA"/>
</dbReference>